<evidence type="ECO:0000313" key="2">
    <source>
        <dbReference type="EMBL" id="KAJ2890215.1"/>
    </source>
</evidence>
<name>A0AAD5WLR0_9PEZI</name>
<feature type="compositionally biased region" description="Polar residues" evidence="1">
    <location>
        <begin position="95"/>
        <end position="109"/>
    </location>
</feature>
<keyword evidence="3" id="KW-1185">Reference proteome</keyword>
<proteinExistence type="predicted"/>
<evidence type="ECO:0000313" key="3">
    <source>
        <dbReference type="Proteomes" id="UP001201980"/>
    </source>
</evidence>
<dbReference type="PANTHER" id="PTHR35587">
    <property type="entry name" value="EXPRESSED PROTEIN"/>
    <property type="match status" value="1"/>
</dbReference>
<feature type="region of interest" description="Disordered" evidence="1">
    <location>
        <begin position="1"/>
        <end position="122"/>
    </location>
</feature>
<organism evidence="2 3">
    <name type="scientific">Zalerion maritima</name>
    <dbReference type="NCBI Taxonomy" id="339359"/>
    <lineage>
        <taxon>Eukaryota</taxon>
        <taxon>Fungi</taxon>
        <taxon>Dikarya</taxon>
        <taxon>Ascomycota</taxon>
        <taxon>Pezizomycotina</taxon>
        <taxon>Sordariomycetes</taxon>
        <taxon>Lulworthiomycetidae</taxon>
        <taxon>Lulworthiales</taxon>
        <taxon>Lulworthiaceae</taxon>
        <taxon>Zalerion</taxon>
    </lineage>
</organism>
<protein>
    <submittedName>
        <fullName evidence="2">Uncharacterized protein</fullName>
    </submittedName>
</protein>
<sequence length="152" mass="16121">MASQNQGYVSDSKTSDSFSDADENQPLASQPAPQRRPRPSRPAGSRRPMRRAPPQQQQGQQAPQQQQSGPLAPVNQVLGEKGIDSVGQTAGGLTSGATNTLGNVGSTALQQQGGEKDKEGGKDTLKLRLDLNLDVEITLKARIHGDLELSLL</sequence>
<reference evidence="2" key="1">
    <citation type="submission" date="2022-07" db="EMBL/GenBank/DDBJ databases">
        <title>Draft genome sequence of Zalerion maritima ATCC 34329, a (micro)plastics degrading marine fungus.</title>
        <authorList>
            <person name="Paco A."/>
            <person name="Goncalves M.F.M."/>
            <person name="Rocha-Santos T.A.P."/>
            <person name="Alves A."/>
        </authorList>
    </citation>
    <scope>NUCLEOTIDE SEQUENCE</scope>
    <source>
        <strain evidence="2">ATCC 34329</strain>
    </source>
</reference>
<dbReference type="PANTHER" id="PTHR35587:SF4">
    <property type="match status" value="1"/>
</dbReference>
<feature type="compositionally biased region" description="Low complexity" evidence="1">
    <location>
        <begin position="41"/>
        <end position="67"/>
    </location>
</feature>
<dbReference type="Proteomes" id="UP001201980">
    <property type="component" value="Unassembled WGS sequence"/>
</dbReference>
<dbReference type="AlphaFoldDB" id="A0AAD5WLR0"/>
<evidence type="ECO:0000256" key="1">
    <source>
        <dbReference type="SAM" id="MobiDB-lite"/>
    </source>
</evidence>
<gene>
    <name evidence="2" type="ORF">MKZ38_002261</name>
</gene>
<feature type="compositionally biased region" description="Polar residues" evidence="1">
    <location>
        <begin position="1"/>
        <end position="18"/>
    </location>
</feature>
<dbReference type="EMBL" id="JAKWBI020001675">
    <property type="protein sequence ID" value="KAJ2890215.1"/>
    <property type="molecule type" value="Genomic_DNA"/>
</dbReference>
<accession>A0AAD5WLR0</accession>
<comment type="caution">
    <text evidence="2">The sequence shown here is derived from an EMBL/GenBank/DDBJ whole genome shotgun (WGS) entry which is preliminary data.</text>
</comment>